<accession>A0A378RN65</accession>
<dbReference type="RefSeq" id="WP_115091361.1">
    <property type="nucleotide sequence ID" value="NZ_CP068107.1"/>
</dbReference>
<dbReference type="Proteomes" id="UP000255024">
    <property type="component" value="Unassembled WGS sequence"/>
</dbReference>
<feature type="transmembrane region" description="Helical" evidence="2">
    <location>
        <begin position="77"/>
        <end position="95"/>
    </location>
</feature>
<evidence type="ECO:0000256" key="1">
    <source>
        <dbReference type="SAM" id="Coils"/>
    </source>
</evidence>
<keyword evidence="1" id="KW-0175">Coiled coil</keyword>
<protein>
    <submittedName>
        <fullName evidence="3">Uncharacterized protein</fullName>
    </submittedName>
</protein>
<keyword evidence="2" id="KW-1133">Transmembrane helix</keyword>
<dbReference type="EMBL" id="UGQL01000001">
    <property type="protein sequence ID" value="STZ28414.1"/>
    <property type="molecule type" value="Genomic_DNA"/>
</dbReference>
<proteinExistence type="predicted"/>
<keyword evidence="4" id="KW-1185">Reference proteome</keyword>
<evidence type="ECO:0000313" key="4">
    <source>
        <dbReference type="Proteomes" id="UP000255024"/>
    </source>
</evidence>
<gene>
    <name evidence="3" type="ORF">NCTC11179_01960</name>
</gene>
<evidence type="ECO:0000256" key="2">
    <source>
        <dbReference type="SAM" id="Phobius"/>
    </source>
</evidence>
<keyword evidence="2" id="KW-0812">Transmembrane</keyword>
<evidence type="ECO:0000313" key="3">
    <source>
        <dbReference type="EMBL" id="STZ28414.1"/>
    </source>
</evidence>
<organism evidence="3 4">
    <name type="scientific">Myroides odoratus</name>
    <name type="common">Flavobacterium odoratum</name>
    <dbReference type="NCBI Taxonomy" id="256"/>
    <lineage>
        <taxon>Bacteria</taxon>
        <taxon>Pseudomonadati</taxon>
        <taxon>Bacteroidota</taxon>
        <taxon>Flavobacteriia</taxon>
        <taxon>Flavobacteriales</taxon>
        <taxon>Flavobacteriaceae</taxon>
        <taxon>Myroides</taxon>
    </lineage>
</organism>
<feature type="transmembrane region" description="Helical" evidence="2">
    <location>
        <begin position="102"/>
        <end position="118"/>
    </location>
</feature>
<sequence length="122" mass="14668">MIKFIFLLLVLLLDYLSYRYGKSQIAMQRKSIKFKRRSLQKTWSEKRAQLEEKTKQLEREIKEEEDDFDDFIDKDTFNFLLAGAIATLLFLIVGLFTGNPHYFYLIIFLITTLVYLYYSKLQ</sequence>
<reference evidence="3 4" key="1">
    <citation type="submission" date="2018-06" db="EMBL/GenBank/DDBJ databases">
        <authorList>
            <consortium name="Pathogen Informatics"/>
            <person name="Doyle S."/>
        </authorList>
    </citation>
    <scope>NUCLEOTIDE SEQUENCE [LARGE SCALE GENOMIC DNA]</scope>
    <source>
        <strain evidence="3 4">NCTC11179</strain>
    </source>
</reference>
<name>A0A378RN65_MYROD</name>
<dbReference type="AlphaFoldDB" id="A0A378RN65"/>
<feature type="coiled-coil region" evidence="1">
    <location>
        <begin position="40"/>
        <end position="74"/>
    </location>
</feature>
<keyword evidence="2" id="KW-0472">Membrane</keyword>